<dbReference type="AlphaFoldDB" id="A0A7X1Q9Z1"/>
<sequence>VGKSKMKAKVGLTLACLNIKKLVKVMAGKPFYFSLKTILIKISAYFENSNAEDIKKTNIKTMFVFNLKQRQIRCFFGDKGLLSQTLFNYIFIKKLFFLLC</sequence>
<comment type="caution">
    <text evidence="1">The sequence shown here is derived from an EMBL/GenBank/DDBJ whole genome shotgun (WGS) entry which is preliminary data.</text>
</comment>
<gene>
    <name evidence="1" type="ORF">GEZ78_06080</name>
</gene>
<evidence type="ECO:0000313" key="2">
    <source>
        <dbReference type="Proteomes" id="UP000436302"/>
    </source>
</evidence>
<reference evidence="1 2" key="1">
    <citation type="submission" date="2019-10" db="EMBL/GenBank/DDBJ databases">
        <title>Streptococcus mitis of the oral and urogenital tracts.</title>
        <authorList>
            <person name="Price T."/>
            <person name="Mores C.R."/>
            <person name="Putonti C."/>
            <person name="Wolfe A.J."/>
        </authorList>
    </citation>
    <scope>NUCLEOTIDE SEQUENCE [LARGE SCALE GENOMIC DNA]</scope>
    <source>
        <strain evidence="1 2">SM39</strain>
    </source>
</reference>
<name>A0A7X1Q9Z1_STRMT</name>
<organism evidence="1 2">
    <name type="scientific">Streptococcus mitis</name>
    <dbReference type="NCBI Taxonomy" id="28037"/>
    <lineage>
        <taxon>Bacteria</taxon>
        <taxon>Bacillati</taxon>
        <taxon>Bacillota</taxon>
        <taxon>Bacilli</taxon>
        <taxon>Lactobacillales</taxon>
        <taxon>Streptococcaceae</taxon>
        <taxon>Streptococcus</taxon>
        <taxon>Streptococcus mitis group</taxon>
    </lineage>
</organism>
<proteinExistence type="predicted"/>
<accession>A0A7X1Q9Z1</accession>
<evidence type="ECO:0008006" key="3">
    <source>
        <dbReference type="Google" id="ProtNLM"/>
    </source>
</evidence>
<dbReference type="EMBL" id="WIJV01000028">
    <property type="protein sequence ID" value="MQP83154.1"/>
    <property type="molecule type" value="Genomic_DNA"/>
</dbReference>
<protein>
    <recommendedName>
        <fullName evidence="3">IS5/IS1182 family transposase</fullName>
    </recommendedName>
</protein>
<dbReference type="Proteomes" id="UP000436302">
    <property type="component" value="Unassembled WGS sequence"/>
</dbReference>
<evidence type="ECO:0000313" key="1">
    <source>
        <dbReference type="EMBL" id="MQP83154.1"/>
    </source>
</evidence>
<feature type="non-terminal residue" evidence="1">
    <location>
        <position position="1"/>
    </location>
</feature>